<gene>
    <name evidence="7" type="ORF">MPSI1_003078</name>
</gene>
<dbReference type="Pfam" id="PF08598">
    <property type="entry name" value="Sds3"/>
    <property type="match status" value="1"/>
</dbReference>
<evidence type="ECO:0000313" key="8">
    <source>
        <dbReference type="Proteomes" id="UP001214628"/>
    </source>
</evidence>
<organism evidence="7 8">
    <name type="scientific">Malassezia psittaci</name>
    <dbReference type="NCBI Taxonomy" id="1821823"/>
    <lineage>
        <taxon>Eukaryota</taxon>
        <taxon>Fungi</taxon>
        <taxon>Dikarya</taxon>
        <taxon>Basidiomycota</taxon>
        <taxon>Ustilaginomycotina</taxon>
        <taxon>Malasseziomycetes</taxon>
        <taxon>Malasseziales</taxon>
        <taxon>Malasseziaceae</taxon>
        <taxon>Malassezia</taxon>
    </lineage>
</organism>
<keyword evidence="2" id="KW-0678">Repressor</keyword>
<reference evidence="7" key="1">
    <citation type="submission" date="2023-02" db="EMBL/GenBank/DDBJ databases">
        <title>Mating type loci evolution in Malassezia.</title>
        <authorList>
            <person name="Coelho M.A."/>
        </authorList>
    </citation>
    <scope>NUCLEOTIDE SEQUENCE</scope>
    <source>
        <strain evidence="7">CBS 14136</strain>
    </source>
</reference>
<keyword evidence="4" id="KW-0804">Transcription</keyword>
<dbReference type="InterPro" id="IPR013907">
    <property type="entry name" value="Sds3"/>
</dbReference>
<dbReference type="GO" id="GO:0010468">
    <property type="term" value="P:regulation of gene expression"/>
    <property type="evidence" value="ECO:0007669"/>
    <property type="project" value="UniProtKB-ARBA"/>
</dbReference>
<comment type="subcellular location">
    <subcellularLocation>
        <location evidence="1">Nucleus</location>
    </subcellularLocation>
</comment>
<feature type="compositionally biased region" description="Polar residues" evidence="6">
    <location>
        <begin position="20"/>
        <end position="33"/>
    </location>
</feature>
<protein>
    <recommendedName>
        <fullName evidence="9">Sds3-like protein</fullName>
    </recommendedName>
</protein>
<dbReference type="GO" id="GO:0005654">
    <property type="term" value="C:nucleoplasm"/>
    <property type="evidence" value="ECO:0007669"/>
    <property type="project" value="UniProtKB-ARBA"/>
</dbReference>
<dbReference type="AlphaFoldDB" id="A0AAF0F8S0"/>
<proteinExistence type="predicted"/>
<sequence>MPKRIHGGDQDGLHPPNTHYAHSTLTGPETSATPYMRKSGNMPAYGMHEPTSSKNLRSSVTPPRHYISEPVEYIPVPHGAPDGVPVGMHHDPAYGPMPVVPHGDPHIAMDMQMPISYPMGTRDRTNQSRPRAPATRPMSPRGMHENYEMRPHPRHVLPHGVYMADMPGMPVSKRDRKRREVLDRLEHARWEGLENRDALFHEAYASLTSTYQTLLTHPSHVREYSIAVADLTLDRNATLREIALDHAFRRERSETTYAAEHTKLDDEARLAKRSVKDKLLQVVENRKRRLREEKEGGELASESLLESSQRTHSTRQLRNKPGTGAAPTMMLSQSSNLAQDEESDAHTQALSVAVAQLLHWTEADAAAAISDASTSAQSDHRTLPVTTSNGDTIALSLPTAFSSHTSLLAGVNMSMAAAATAQAVKTKKKGSKTSHAQTMANAERTIHADEDESATPTGLQPSTPFLSTGGGRLRWDTAKCLSQLTGAKDIEVESDLINIHKVGHKRRRK</sequence>
<feature type="compositionally biased region" description="Basic and acidic residues" evidence="6">
    <location>
        <begin position="1"/>
        <end position="12"/>
    </location>
</feature>
<feature type="region of interest" description="Disordered" evidence="6">
    <location>
        <begin position="1"/>
        <end position="63"/>
    </location>
</feature>
<keyword evidence="5" id="KW-0539">Nucleus</keyword>
<dbReference type="SMART" id="SM01401">
    <property type="entry name" value="Sds3"/>
    <property type="match status" value="1"/>
</dbReference>
<evidence type="ECO:0000256" key="5">
    <source>
        <dbReference type="ARBA" id="ARBA00023242"/>
    </source>
</evidence>
<feature type="region of interest" description="Disordered" evidence="6">
    <location>
        <begin position="446"/>
        <end position="470"/>
    </location>
</feature>
<evidence type="ECO:0000256" key="6">
    <source>
        <dbReference type="SAM" id="MobiDB-lite"/>
    </source>
</evidence>
<feature type="region of interest" description="Disordered" evidence="6">
    <location>
        <begin position="121"/>
        <end position="142"/>
    </location>
</feature>
<evidence type="ECO:0000256" key="4">
    <source>
        <dbReference type="ARBA" id="ARBA00023163"/>
    </source>
</evidence>
<feature type="compositionally biased region" description="Polar residues" evidence="6">
    <location>
        <begin position="454"/>
        <end position="466"/>
    </location>
</feature>
<accession>A0AAF0F8S0</accession>
<feature type="compositionally biased region" description="Low complexity" evidence="6">
    <location>
        <begin position="298"/>
        <end position="308"/>
    </location>
</feature>
<name>A0AAF0F8S0_9BASI</name>
<evidence type="ECO:0000256" key="1">
    <source>
        <dbReference type="ARBA" id="ARBA00004123"/>
    </source>
</evidence>
<evidence type="ECO:0008006" key="9">
    <source>
        <dbReference type="Google" id="ProtNLM"/>
    </source>
</evidence>
<feature type="compositionally biased region" description="Polar residues" evidence="6">
    <location>
        <begin position="50"/>
        <end position="61"/>
    </location>
</feature>
<keyword evidence="3" id="KW-0805">Transcription regulation</keyword>
<evidence type="ECO:0000313" key="7">
    <source>
        <dbReference type="EMBL" id="WFD44410.1"/>
    </source>
</evidence>
<dbReference type="EMBL" id="CP118378">
    <property type="protein sequence ID" value="WFD44410.1"/>
    <property type="molecule type" value="Genomic_DNA"/>
</dbReference>
<keyword evidence="8" id="KW-1185">Reference proteome</keyword>
<dbReference type="Proteomes" id="UP001214628">
    <property type="component" value="Chromosome 4"/>
</dbReference>
<evidence type="ECO:0000256" key="3">
    <source>
        <dbReference type="ARBA" id="ARBA00023015"/>
    </source>
</evidence>
<evidence type="ECO:0000256" key="2">
    <source>
        <dbReference type="ARBA" id="ARBA00022491"/>
    </source>
</evidence>
<feature type="region of interest" description="Disordered" evidence="6">
    <location>
        <begin position="289"/>
        <end position="329"/>
    </location>
</feature>